<accession>A0A0W8FRZ8</accession>
<gene>
    <name evidence="1" type="ORF">ASZ90_006486</name>
</gene>
<evidence type="ECO:0000313" key="1">
    <source>
        <dbReference type="EMBL" id="KUG23680.1"/>
    </source>
</evidence>
<proteinExistence type="predicted"/>
<name>A0A0W8FRZ8_9ZZZZ</name>
<sequence>MPIKIIHNNITGKRTNHMSFKVKLKNSNFNFLITKNNIITEITTKLICIRLKLISHKNIPAVTYIILFNRNDCCCSPKIKNVEKKVINR</sequence>
<dbReference type="EMBL" id="LNQE01000890">
    <property type="protein sequence ID" value="KUG23680.1"/>
    <property type="molecule type" value="Genomic_DNA"/>
</dbReference>
<comment type="caution">
    <text evidence="1">The sequence shown here is derived from an EMBL/GenBank/DDBJ whole genome shotgun (WGS) entry which is preliminary data.</text>
</comment>
<protein>
    <submittedName>
        <fullName evidence="1">Uncharacterized protein</fullName>
    </submittedName>
</protein>
<reference evidence="1" key="1">
    <citation type="journal article" date="2015" name="Proc. Natl. Acad. Sci. U.S.A.">
        <title>Networks of energetic and metabolic interactions define dynamics in microbial communities.</title>
        <authorList>
            <person name="Embree M."/>
            <person name="Liu J.K."/>
            <person name="Al-Bassam M.M."/>
            <person name="Zengler K."/>
        </authorList>
    </citation>
    <scope>NUCLEOTIDE SEQUENCE</scope>
</reference>
<organism evidence="1">
    <name type="scientific">hydrocarbon metagenome</name>
    <dbReference type="NCBI Taxonomy" id="938273"/>
    <lineage>
        <taxon>unclassified sequences</taxon>
        <taxon>metagenomes</taxon>
        <taxon>ecological metagenomes</taxon>
    </lineage>
</organism>
<dbReference type="AlphaFoldDB" id="A0A0W8FRZ8"/>